<name>A0ABT5GCF4_9MOLU</name>
<reference evidence="3" key="1">
    <citation type="submission" date="2021-11" db="EMBL/GenBank/DDBJ databases">
        <title>Description of Mycoplasma bradburyaesp. nov.from sea birds: a tribute to a great mycoplasmologist.</title>
        <authorList>
            <person name="Ramirez A.S."/>
            <person name="Poveda C."/>
            <person name="Suarez-Perez A."/>
            <person name="Rosales R.S."/>
            <person name="Dijkman R."/>
            <person name="Feberwee A."/>
            <person name="Spergser J."/>
            <person name="Szostak M.P."/>
            <person name="Ressel L."/>
            <person name="Calabuig P."/>
            <person name="Catania S."/>
            <person name="Gobbo F."/>
            <person name="Timofte D."/>
            <person name="Poveda J.B."/>
        </authorList>
    </citation>
    <scope>NUCLEOTIDE SEQUENCE [LARGE SCALE GENOMIC DNA]</scope>
    <source>
        <strain evidence="3">T158</strain>
    </source>
</reference>
<accession>A0ABT5GCF4</accession>
<dbReference type="Gene3D" id="3.40.50.11110">
    <property type="entry name" value="Sialyltransferase, C-terminal GT-B Rossman nucleotide-binding domain"/>
    <property type="match status" value="1"/>
</dbReference>
<dbReference type="Proteomes" id="UP001220940">
    <property type="component" value="Unassembled WGS sequence"/>
</dbReference>
<organism evidence="3 4">
    <name type="scientific">Mycoplasma bradburyae</name>
    <dbReference type="NCBI Taxonomy" id="2963128"/>
    <lineage>
        <taxon>Bacteria</taxon>
        <taxon>Bacillati</taxon>
        <taxon>Mycoplasmatota</taxon>
        <taxon>Mollicutes</taxon>
        <taxon>Mycoplasmataceae</taxon>
        <taxon>Mycoplasma</taxon>
    </lineage>
</organism>
<feature type="region of interest" description="Disordered" evidence="1">
    <location>
        <begin position="43"/>
        <end position="101"/>
    </location>
</feature>
<feature type="compositionally biased region" description="Basic and acidic residues" evidence="1">
    <location>
        <begin position="43"/>
        <end position="69"/>
    </location>
</feature>
<evidence type="ECO:0000256" key="2">
    <source>
        <dbReference type="SAM" id="SignalP"/>
    </source>
</evidence>
<feature type="signal peptide" evidence="2">
    <location>
        <begin position="1"/>
        <end position="22"/>
    </location>
</feature>
<evidence type="ECO:0000313" key="3">
    <source>
        <dbReference type="EMBL" id="MDC4182221.1"/>
    </source>
</evidence>
<proteinExistence type="predicted"/>
<evidence type="ECO:0008006" key="5">
    <source>
        <dbReference type="Google" id="ProtNLM"/>
    </source>
</evidence>
<keyword evidence="4" id="KW-1185">Reference proteome</keyword>
<evidence type="ECO:0000256" key="1">
    <source>
        <dbReference type="SAM" id="MobiDB-lite"/>
    </source>
</evidence>
<protein>
    <recommendedName>
        <fullName evidence="5">Lipoprotein</fullName>
    </recommendedName>
</protein>
<evidence type="ECO:0000313" key="4">
    <source>
        <dbReference type="Proteomes" id="UP001220940"/>
    </source>
</evidence>
<keyword evidence="2" id="KW-0732">Signal</keyword>
<dbReference type="EMBL" id="JAJHZM010000014">
    <property type="protein sequence ID" value="MDC4182221.1"/>
    <property type="molecule type" value="Genomic_DNA"/>
</dbReference>
<dbReference type="PROSITE" id="PS51257">
    <property type="entry name" value="PROKAR_LIPOPROTEIN"/>
    <property type="match status" value="1"/>
</dbReference>
<dbReference type="RefSeq" id="WP_255034572.1">
    <property type="nucleotide sequence ID" value="NZ_CP101414.1"/>
</dbReference>
<feature type="chain" id="PRO_5046271762" description="Lipoprotein" evidence="2">
    <location>
        <begin position="23"/>
        <end position="666"/>
    </location>
</feature>
<gene>
    <name evidence="3" type="ORF">LNO68_03445</name>
</gene>
<sequence length="666" mass="78658">MKFKKRSLLSVLLLISSTTLTASCFYDKTKVIKREENTYKDESNLKEGMVKEEDKKEETEKNIQEKNPSDDQSSMNETEEVDPTENNNDQEALENEKAKNKVVEIEKNTDINTQTTKEKLKAFSDEIVDSAKNEYPSVFIGRNASQYLISSSNAMLAQLELSKNDKQPYNDIIYIIDTVVNDYGKTLKNEKQRFNYNELLKTYGDTALLNENNELTNIEDGRLRVVDKQIYLDNTKKGSNYSVFPRSIEELKTYLKGYIDKVKLFDFYIPDISFIDINYPIRNWIITHANKIVILSDGNAQPYKFINNDYIPWAKRQSNHYSKEELTEFWDKGIKTKKLDINFRYFYTLEDKFKIFNLIGDYSQYFNKELDLNDTSWANLDIKTYPLNFKDFANSISELDISKYYEEYSTLFHLKDKTILDFITYGKDNYDPNKENLIFIGSSLFRKDASSKWRLRLEFPTVATREVHNYIEKIHELYPPERYNYFYKLHPVYKNEDAVKYIQLLNNSKENKGIILDPSVSWENMLAIDLNNISSNKSVFFKSDEFNKDSVKTKLYGLQATTTVLLTTIAMLQEYFNIDMEETLHFVDLNNFPIPESFHLIRRDNFFYDKKKGYNANYEEMIKIYKYFVFSHNFPSIKSIPSMSEFLKKEVKKDEMKMDSEIEMPK</sequence>
<comment type="caution">
    <text evidence="3">The sequence shown here is derived from an EMBL/GenBank/DDBJ whole genome shotgun (WGS) entry which is preliminary data.</text>
</comment>